<dbReference type="PANTHER" id="PTHR32196">
    <property type="entry name" value="ABC TRANSPORTER PERMEASE PROTEIN YPHD-RELATED-RELATED"/>
    <property type="match status" value="1"/>
</dbReference>
<feature type="transmembrane region" description="Helical" evidence="6">
    <location>
        <begin position="102"/>
        <end position="125"/>
    </location>
</feature>
<reference evidence="7 8" key="1">
    <citation type="submission" date="2017-05" db="EMBL/GenBank/DDBJ databases">
        <authorList>
            <person name="Varghese N."/>
            <person name="Submissions S."/>
        </authorList>
    </citation>
    <scope>NUCLEOTIDE SEQUENCE [LARGE SCALE GENOMIC DNA]</scope>
    <source>
        <strain evidence="7 8">MACB1020</strain>
    </source>
</reference>
<feature type="transmembrane region" description="Helical" evidence="6">
    <location>
        <begin position="224"/>
        <end position="245"/>
    </location>
</feature>
<evidence type="ECO:0000256" key="1">
    <source>
        <dbReference type="ARBA" id="ARBA00004651"/>
    </source>
</evidence>
<feature type="transmembrane region" description="Helical" evidence="6">
    <location>
        <begin position="21"/>
        <end position="44"/>
    </location>
</feature>
<feature type="transmembrane region" description="Helical" evidence="6">
    <location>
        <begin position="303"/>
        <end position="322"/>
    </location>
</feature>
<evidence type="ECO:0000313" key="7">
    <source>
        <dbReference type="EMBL" id="SMR92032.1"/>
    </source>
</evidence>
<keyword evidence="4 6" id="KW-1133">Transmembrane helix</keyword>
<dbReference type="GeneID" id="31773617"/>
<evidence type="ECO:0000256" key="6">
    <source>
        <dbReference type="SAM" id="Phobius"/>
    </source>
</evidence>
<accession>A0ABY1S6Q1</accession>
<dbReference type="CDD" id="cd06579">
    <property type="entry name" value="TM_PBP1_transp_AraH_like"/>
    <property type="match status" value="1"/>
</dbReference>
<protein>
    <submittedName>
        <fullName evidence="7">Monosaccharide ABC transporter membrane protein, CUT2 family</fullName>
    </submittedName>
</protein>
<keyword evidence="3 6" id="KW-0812">Transmembrane</keyword>
<proteinExistence type="predicted"/>
<comment type="subcellular location">
    <subcellularLocation>
        <location evidence="1">Cell membrane</location>
        <topology evidence="1">Multi-pass membrane protein</topology>
    </subcellularLocation>
</comment>
<sequence length="328" mass="34121">MSNTTLNTSSNKSLLKKLMGFREITLIFIIIVISAIISVLSPNFLTAENLITTALGLAADGILAIGMTVVLVSGGVDLSVGSVLGLSAVIAGGLYLSYGVNIWIGSLIALVICALIGLFNGYFIARIGIPPLIVTLAMMGIARGAAYVLTQGSPLSLYGNLKGFDFLGQGKVLGIPFFILFFIILIILFDFLMRKSAPFRLVYYVGSNENAAKLSGINVPKVKISVYVLMSVLAGIAGIFTLSRFSVAAPTAGNGSELNAISACVIGGASLAGGEGTVLGAILGTILVGIINNALVLLNVSVYWQNLVSGVILIAAVTIDYLTHQKKS</sequence>
<keyword evidence="5 6" id="KW-0472">Membrane</keyword>
<feature type="transmembrane region" description="Helical" evidence="6">
    <location>
        <begin position="78"/>
        <end position="96"/>
    </location>
</feature>
<feature type="transmembrane region" description="Helical" evidence="6">
    <location>
        <begin position="278"/>
        <end position="297"/>
    </location>
</feature>
<dbReference type="InterPro" id="IPR001851">
    <property type="entry name" value="ABC_transp_permease"/>
</dbReference>
<dbReference type="EMBL" id="FXXC01000001">
    <property type="protein sequence ID" value="SMR92032.1"/>
    <property type="molecule type" value="Genomic_DNA"/>
</dbReference>
<keyword evidence="2" id="KW-1003">Cell membrane</keyword>
<organism evidence="7 8">
    <name type="scientific">Caldicellulosiruptor bescii</name>
    <name type="common">Anaerocellum thermophilum</name>
    <dbReference type="NCBI Taxonomy" id="31899"/>
    <lineage>
        <taxon>Bacteria</taxon>
        <taxon>Bacillati</taxon>
        <taxon>Bacillota</taxon>
        <taxon>Bacillota incertae sedis</taxon>
        <taxon>Caldicellulosiruptorales</taxon>
        <taxon>Caldicellulosiruptoraceae</taxon>
        <taxon>Caldicellulosiruptor</taxon>
    </lineage>
</organism>
<feature type="transmembrane region" description="Helical" evidence="6">
    <location>
        <begin position="132"/>
        <end position="152"/>
    </location>
</feature>
<evidence type="ECO:0000256" key="3">
    <source>
        <dbReference type="ARBA" id="ARBA00022692"/>
    </source>
</evidence>
<comment type="caution">
    <text evidence="7">The sequence shown here is derived from an EMBL/GenBank/DDBJ whole genome shotgun (WGS) entry which is preliminary data.</text>
</comment>
<name>A0ABY1S6Q1_CALBS</name>
<evidence type="ECO:0000256" key="4">
    <source>
        <dbReference type="ARBA" id="ARBA00022989"/>
    </source>
</evidence>
<evidence type="ECO:0000313" key="8">
    <source>
        <dbReference type="Proteomes" id="UP000196803"/>
    </source>
</evidence>
<feature type="transmembrane region" description="Helical" evidence="6">
    <location>
        <begin position="50"/>
        <end position="71"/>
    </location>
</feature>
<evidence type="ECO:0000256" key="2">
    <source>
        <dbReference type="ARBA" id="ARBA00022475"/>
    </source>
</evidence>
<dbReference type="Proteomes" id="UP000196803">
    <property type="component" value="Unassembled WGS sequence"/>
</dbReference>
<keyword evidence="8" id="KW-1185">Reference proteome</keyword>
<evidence type="ECO:0000256" key="5">
    <source>
        <dbReference type="ARBA" id="ARBA00023136"/>
    </source>
</evidence>
<feature type="transmembrane region" description="Helical" evidence="6">
    <location>
        <begin position="172"/>
        <end position="192"/>
    </location>
</feature>
<gene>
    <name evidence="7" type="ORF">SAMN05216240_0782</name>
</gene>
<dbReference type="RefSeq" id="WP_015908597.1">
    <property type="nucleotide sequence ID" value="NZ_FUZJ01000001.1"/>
</dbReference>
<dbReference type="Pfam" id="PF02653">
    <property type="entry name" value="BPD_transp_2"/>
    <property type="match status" value="1"/>
</dbReference>